<dbReference type="EMBL" id="JAWJEJ010000001">
    <property type="protein sequence ID" value="MDV3458346.1"/>
    <property type="molecule type" value="Genomic_DNA"/>
</dbReference>
<sequence length="139" mass="15499">MERAPERMTFPPDGTSRWAGMADLVLVSPGDRHEVTLLYVGEPPHGDSYHCAEIDGAPLPGWVWGGNFAFTPDGTHLACSWMAVRFERRTIVIDLAGRCYCVLPRVFVDFEFRGPDLIGCGSAAGLEHRFAGSERWKRF</sequence>
<dbReference type="Proteomes" id="UP001273531">
    <property type="component" value="Unassembled WGS sequence"/>
</dbReference>
<proteinExistence type="predicted"/>
<name>A0ABU3YAA2_9SPHN</name>
<reference evidence="1 2" key="1">
    <citation type="submission" date="2023-10" db="EMBL/GenBank/DDBJ databases">
        <title>Sphingomonas sp. HF-S4 16S ribosomal RNA gene Genome sequencing and assembly.</title>
        <authorList>
            <person name="Lee H."/>
        </authorList>
    </citation>
    <scope>NUCLEOTIDE SEQUENCE [LARGE SCALE GENOMIC DNA]</scope>
    <source>
        <strain evidence="1 2">HF-S4</strain>
    </source>
</reference>
<evidence type="ECO:0000313" key="1">
    <source>
        <dbReference type="EMBL" id="MDV3458346.1"/>
    </source>
</evidence>
<keyword evidence="2" id="KW-1185">Reference proteome</keyword>
<accession>A0ABU3YAA2</accession>
<organism evidence="1 2">
    <name type="scientific">Sphingomonas agrestis</name>
    <dbReference type="NCBI Taxonomy" id="3080540"/>
    <lineage>
        <taxon>Bacteria</taxon>
        <taxon>Pseudomonadati</taxon>
        <taxon>Pseudomonadota</taxon>
        <taxon>Alphaproteobacteria</taxon>
        <taxon>Sphingomonadales</taxon>
        <taxon>Sphingomonadaceae</taxon>
        <taxon>Sphingomonas</taxon>
    </lineage>
</organism>
<comment type="caution">
    <text evidence="1">The sequence shown here is derived from an EMBL/GenBank/DDBJ whole genome shotgun (WGS) entry which is preliminary data.</text>
</comment>
<gene>
    <name evidence="1" type="ORF">RZN05_15215</name>
</gene>
<protein>
    <submittedName>
        <fullName evidence="1">Uncharacterized protein</fullName>
    </submittedName>
</protein>
<evidence type="ECO:0000313" key="2">
    <source>
        <dbReference type="Proteomes" id="UP001273531"/>
    </source>
</evidence>
<dbReference type="RefSeq" id="WP_317227416.1">
    <property type="nucleotide sequence ID" value="NZ_JAWJEJ010000001.1"/>
</dbReference>